<reference evidence="12 13" key="1">
    <citation type="journal article" date="2015" name="Nature">
        <title>rRNA introns, odd ribosomes, and small enigmatic genomes across a large radiation of phyla.</title>
        <authorList>
            <person name="Brown C.T."/>
            <person name="Hug L.A."/>
            <person name="Thomas B.C."/>
            <person name="Sharon I."/>
            <person name="Castelle C.J."/>
            <person name="Singh A."/>
            <person name="Wilkins M.J."/>
            <person name="Williams K.H."/>
            <person name="Banfield J.F."/>
        </authorList>
    </citation>
    <scope>NUCLEOTIDE SEQUENCE [LARGE SCALE GENOMIC DNA]</scope>
</reference>
<dbReference type="GO" id="GO:0008033">
    <property type="term" value="P:tRNA processing"/>
    <property type="evidence" value="ECO:0007669"/>
    <property type="project" value="UniProtKB-KW"/>
</dbReference>
<dbReference type="InterPro" id="IPR036389">
    <property type="entry name" value="RNase_III_sf"/>
</dbReference>
<evidence type="ECO:0000256" key="6">
    <source>
        <dbReference type="ARBA" id="ARBA00022759"/>
    </source>
</evidence>
<organism evidence="12 13">
    <name type="scientific">Candidatus Beckwithbacteria bacterium GW2011_GWC2_47_9</name>
    <dbReference type="NCBI Taxonomy" id="1618373"/>
    <lineage>
        <taxon>Bacteria</taxon>
        <taxon>Candidatus Beckwithiibacteriota</taxon>
    </lineage>
</organism>
<evidence type="ECO:0000259" key="10">
    <source>
        <dbReference type="PROSITE" id="PS50137"/>
    </source>
</evidence>
<dbReference type="GO" id="GO:0046872">
    <property type="term" value="F:metal ion binding"/>
    <property type="evidence" value="ECO:0007669"/>
    <property type="project" value="UniProtKB-KW"/>
</dbReference>
<keyword evidence="3 9" id="KW-0698">rRNA processing</keyword>
<keyword evidence="6 9" id="KW-0255">Endonuclease</keyword>
<dbReference type="HAMAP" id="MF_00104">
    <property type="entry name" value="RNase_III"/>
    <property type="match status" value="1"/>
</dbReference>
<dbReference type="PANTHER" id="PTHR11207:SF0">
    <property type="entry name" value="RIBONUCLEASE 3"/>
    <property type="match status" value="1"/>
</dbReference>
<dbReference type="Pfam" id="PF00035">
    <property type="entry name" value="dsrm"/>
    <property type="match status" value="1"/>
</dbReference>
<dbReference type="Gene3D" id="3.30.160.20">
    <property type="match status" value="1"/>
</dbReference>
<comment type="cofactor">
    <cofactor evidence="9">
        <name>Mg(2+)</name>
        <dbReference type="ChEBI" id="CHEBI:18420"/>
    </cofactor>
</comment>
<comment type="function">
    <text evidence="9">Digests double-stranded RNA. Involved in the processing of primary rRNA transcript to yield the immediate precursors to the large and small rRNAs (23S and 16S). Processes some mRNAs, and tRNAs when they are encoded in the rRNA operon. Processes pre-crRNA and tracrRNA of type II CRISPR loci if present in the organism.</text>
</comment>
<comment type="catalytic activity">
    <reaction evidence="1 9">
        <text>Endonucleolytic cleavage to 5'-phosphomonoester.</text>
        <dbReference type="EC" id="3.1.26.3"/>
    </reaction>
</comment>
<dbReference type="FunFam" id="1.10.1520.10:FF:000001">
    <property type="entry name" value="Ribonuclease 3"/>
    <property type="match status" value="1"/>
</dbReference>
<evidence type="ECO:0000256" key="8">
    <source>
        <dbReference type="ARBA" id="ARBA00022884"/>
    </source>
</evidence>
<feature type="active site" evidence="9">
    <location>
        <position position="33"/>
    </location>
</feature>
<dbReference type="Pfam" id="PF14622">
    <property type="entry name" value="Ribonucleas_3_3"/>
    <property type="match status" value="1"/>
</dbReference>
<dbReference type="InterPro" id="IPR014720">
    <property type="entry name" value="dsRBD_dom"/>
</dbReference>
<keyword evidence="5 9" id="KW-0540">Nuclease</keyword>
<dbReference type="GO" id="GO:0005737">
    <property type="term" value="C:cytoplasm"/>
    <property type="evidence" value="ECO:0007669"/>
    <property type="project" value="UniProtKB-SubCell"/>
</dbReference>
<feature type="binding site" evidence="9">
    <location>
        <position position="105"/>
    </location>
    <ligand>
        <name>Mg(2+)</name>
        <dbReference type="ChEBI" id="CHEBI:18420"/>
    </ligand>
</feature>
<evidence type="ECO:0000313" key="12">
    <source>
        <dbReference type="EMBL" id="KKU86910.1"/>
    </source>
</evidence>
<dbReference type="InterPro" id="IPR000999">
    <property type="entry name" value="RNase_III_dom"/>
</dbReference>
<dbReference type="PATRIC" id="fig|1618373.3.peg.365"/>
<dbReference type="GO" id="GO:0010468">
    <property type="term" value="P:regulation of gene expression"/>
    <property type="evidence" value="ECO:0007669"/>
    <property type="project" value="TreeGrafter"/>
</dbReference>
<dbReference type="SMART" id="SM00535">
    <property type="entry name" value="RIBOc"/>
    <property type="match status" value="1"/>
</dbReference>
<evidence type="ECO:0000256" key="7">
    <source>
        <dbReference type="ARBA" id="ARBA00022801"/>
    </source>
</evidence>
<dbReference type="PANTHER" id="PTHR11207">
    <property type="entry name" value="RIBONUCLEASE III"/>
    <property type="match status" value="1"/>
</dbReference>
<feature type="binding site" evidence="9">
    <location>
        <position position="102"/>
    </location>
    <ligand>
        <name>Mg(2+)</name>
        <dbReference type="ChEBI" id="CHEBI:18420"/>
    </ligand>
</feature>
<dbReference type="GO" id="GO:0006397">
    <property type="term" value="P:mRNA processing"/>
    <property type="evidence" value="ECO:0007669"/>
    <property type="project" value="UniProtKB-UniRule"/>
</dbReference>
<comment type="similarity">
    <text evidence="2">Belongs to the ribonuclease III family.</text>
</comment>
<dbReference type="SUPFAM" id="SSF69065">
    <property type="entry name" value="RNase III domain-like"/>
    <property type="match status" value="1"/>
</dbReference>
<dbReference type="PROSITE" id="PS50137">
    <property type="entry name" value="DS_RBD"/>
    <property type="match status" value="1"/>
</dbReference>
<name>A0A0G1WXH9_9BACT</name>
<keyword evidence="9" id="KW-0819">tRNA processing</keyword>
<accession>A0A0G1WXH9</accession>
<comment type="subunit">
    <text evidence="9">Homodimer.</text>
</comment>
<dbReference type="InterPro" id="IPR011907">
    <property type="entry name" value="RNase_III"/>
</dbReference>
<dbReference type="PROSITE" id="PS50142">
    <property type="entry name" value="RNASE_3_2"/>
    <property type="match status" value="1"/>
</dbReference>
<feature type="binding site" evidence="9">
    <location>
        <position position="29"/>
    </location>
    <ligand>
        <name>Mg(2+)</name>
        <dbReference type="ChEBI" id="CHEBI:18420"/>
    </ligand>
</feature>
<evidence type="ECO:0000259" key="11">
    <source>
        <dbReference type="PROSITE" id="PS50142"/>
    </source>
</evidence>
<proteinExistence type="inferred from homology"/>
<keyword evidence="9" id="KW-0699">rRNA-binding</keyword>
<keyword evidence="7 9" id="KW-0378">Hydrolase</keyword>
<feature type="domain" description="RNase III" evidence="11">
    <location>
        <begin position="1"/>
        <end position="116"/>
    </location>
</feature>
<keyword evidence="9" id="KW-0460">Magnesium</keyword>
<dbReference type="GO" id="GO:0004525">
    <property type="term" value="F:ribonuclease III activity"/>
    <property type="evidence" value="ECO:0007669"/>
    <property type="project" value="UniProtKB-UniRule"/>
</dbReference>
<dbReference type="GO" id="GO:0003725">
    <property type="term" value="F:double-stranded RNA binding"/>
    <property type="evidence" value="ECO:0007669"/>
    <property type="project" value="TreeGrafter"/>
</dbReference>
<sequence length="205" mass="22968">MKLNLNRIALTHRSALNENKRLISNERLEFLGDAVLELVVSNHLYRHFPQDDEGILSHRRSQIVQTKTLAEAAKSLNLNRQLILSKGEAKSGGRENESILADCFEAVVGAIYLEKGLPAAAEFISRSLLSRKVEVVDYKSELQEKWQKRHHAAPKYKLIKTLGPDHKKTFQVGVYLKHRLVAAGEGLSKQKAEAQAARAALAKLK</sequence>
<dbReference type="CDD" id="cd10845">
    <property type="entry name" value="DSRM_RNAse_III_family"/>
    <property type="match status" value="1"/>
</dbReference>
<dbReference type="PROSITE" id="PS00517">
    <property type="entry name" value="RNASE_3_1"/>
    <property type="match status" value="1"/>
</dbReference>
<dbReference type="EC" id="3.1.26.3" evidence="9"/>
<comment type="subcellular location">
    <subcellularLocation>
        <location evidence="9">Cytoplasm</location>
    </subcellularLocation>
</comment>
<keyword evidence="8 9" id="KW-0694">RNA-binding</keyword>
<evidence type="ECO:0000256" key="9">
    <source>
        <dbReference type="HAMAP-Rule" id="MF_00104"/>
    </source>
</evidence>
<dbReference type="CDD" id="cd00593">
    <property type="entry name" value="RIBOc"/>
    <property type="match status" value="1"/>
</dbReference>
<dbReference type="Gene3D" id="1.10.1520.10">
    <property type="entry name" value="Ribonuclease III domain"/>
    <property type="match status" value="1"/>
</dbReference>
<dbReference type="EMBL" id="LCOZ01000037">
    <property type="protein sequence ID" value="KKU86910.1"/>
    <property type="molecule type" value="Genomic_DNA"/>
</dbReference>
<protein>
    <recommendedName>
        <fullName evidence="9">Ribonuclease 3</fullName>
        <ecNumber evidence="9">3.1.26.3</ecNumber>
    </recommendedName>
    <alternativeName>
        <fullName evidence="9">Ribonuclease III</fullName>
        <shortName evidence="9">RNase III</shortName>
    </alternativeName>
</protein>
<gene>
    <name evidence="9" type="primary">rnc</name>
    <name evidence="12" type="ORF">UY17_C0037G0006</name>
</gene>
<keyword evidence="9" id="KW-0963">Cytoplasm</keyword>
<keyword evidence="9" id="KW-0479">Metal-binding</keyword>
<dbReference type="Proteomes" id="UP000034772">
    <property type="component" value="Unassembled WGS sequence"/>
</dbReference>
<dbReference type="GO" id="GO:0006364">
    <property type="term" value="P:rRNA processing"/>
    <property type="evidence" value="ECO:0007669"/>
    <property type="project" value="UniProtKB-UniRule"/>
</dbReference>
<feature type="domain" description="DRBM" evidence="10">
    <location>
        <begin position="137"/>
        <end position="205"/>
    </location>
</feature>
<dbReference type="SUPFAM" id="SSF54768">
    <property type="entry name" value="dsRNA-binding domain-like"/>
    <property type="match status" value="1"/>
</dbReference>
<feature type="active site" evidence="9">
    <location>
        <position position="105"/>
    </location>
</feature>
<evidence type="ECO:0000256" key="4">
    <source>
        <dbReference type="ARBA" id="ARBA00022664"/>
    </source>
</evidence>
<dbReference type="NCBIfam" id="TIGR02191">
    <property type="entry name" value="RNaseIII"/>
    <property type="match status" value="1"/>
</dbReference>
<evidence type="ECO:0000256" key="3">
    <source>
        <dbReference type="ARBA" id="ARBA00022552"/>
    </source>
</evidence>
<dbReference type="AlphaFoldDB" id="A0A0G1WXH9"/>
<keyword evidence="4 9" id="KW-0507">mRNA processing</keyword>
<evidence type="ECO:0000256" key="1">
    <source>
        <dbReference type="ARBA" id="ARBA00000109"/>
    </source>
</evidence>
<evidence type="ECO:0000256" key="5">
    <source>
        <dbReference type="ARBA" id="ARBA00022722"/>
    </source>
</evidence>
<dbReference type="SMART" id="SM00358">
    <property type="entry name" value="DSRM"/>
    <property type="match status" value="1"/>
</dbReference>
<dbReference type="GO" id="GO:0019843">
    <property type="term" value="F:rRNA binding"/>
    <property type="evidence" value="ECO:0007669"/>
    <property type="project" value="UniProtKB-KW"/>
</dbReference>
<comment type="caution">
    <text evidence="12">The sequence shown here is derived from an EMBL/GenBank/DDBJ whole genome shotgun (WGS) entry which is preliminary data.</text>
</comment>
<evidence type="ECO:0000256" key="2">
    <source>
        <dbReference type="ARBA" id="ARBA00010183"/>
    </source>
</evidence>
<evidence type="ECO:0000313" key="13">
    <source>
        <dbReference type="Proteomes" id="UP000034772"/>
    </source>
</evidence>